<sequence length="59" mass="6631">MDPTWDSRLKMAVPRQKHVTVCWPGSLPAWSILRGPRGHRLHIARIAQSAAATNQCRPC</sequence>
<name>A0A699ZGL8_HAELA</name>
<reference evidence="1 2" key="1">
    <citation type="submission" date="2020-02" db="EMBL/GenBank/DDBJ databases">
        <title>Draft genome sequence of Haematococcus lacustris strain NIES-144.</title>
        <authorList>
            <person name="Morimoto D."/>
            <person name="Nakagawa S."/>
            <person name="Yoshida T."/>
            <person name="Sawayama S."/>
        </authorList>
    </citation>
    <scope>NUCLEOTIDE SEQUENCE [LARGE SCALE GENOMIC DNA]</scope>
    <source>
        <strain evidence="1 2">NIES-144</strain>
    </source>
</reference>
<protein>
    <submittedName>
        <fullName evidence="1">Uncharacterized protein</fullName>
    </submittedName>
</protein>
<dbReference type="Proteomes" id="UP000485058">
    <property type="component" value="Unassembled WGS sequence"/>
</dbReference>
<evidence type="ECO:0000313" key="2">
    <source>
        <dbReference type="Proteomes" id="UP000485058"/>
    </source>
</evidence>
<gene>
    <name evidence="1" type="ORF">HaLaN_17433</name>
</gene>
<evidence type="ECO:0000313" key="1">
    <source>
        <dbReference type="EMBL" id="GFH20330.1"/>
    </source>
</evidence>
<comment type="caution">
    <text evidence="1">The sequence shown here is derived from an EMBL/GenBank/DDBJ whole genome shotgun (WGS) entry which is preliminary data.</text>
</comment>
<keyword evidence="2" id="KW-1185">Reference proteome</keyword>
<dbReference type="AlphaFoldDB" id="A0A699ZGL8"/>
<proteinExistence type="predicted"/>
<organism evidence="1 2">
    <name type="scientific">Haematococcus lacustris</name>
    <name type="common">Green alga</name>
    <name type="synonym">Haematococcus pluvialis</name>
    <dbReference type="NCBI Taxonomy" id="44745"/>
    <lineage>
        <taxon>Eukaryota</taxon>
        <taxon>Viridiplantae</taxon>
        <taxon>Chlorophyta</taxon>
        <taxon>core chlorophytes</taxon>
        <taxon>Chlorophyceae</taxon>
        <taxon>CS clade</taxon>
        <taxon>Chlamydomonadales</taxon>
        <taxon>Haematococcaceae</taxon>
        <taxon>Haematococcus</taxon>
    </lineage>
</organism>
<dbReference type="EMBL" id="BLLF01001616">
    <property type="protein sequence ID" value="GFH20330.1"/>
    <property type="molecule type" value="Genomic_DNA"/>
</dbReference>
<accession>A0A699ZGL8</accession>